<evidence type="ECO:0000256" key="2">
    <source>
        <dbReference type="ARBA" id="ARBA00022723"/>
    </source>
</evidence>
<dbReference type="EMBL" id="CM026428">
    <property type="protein sequence ID" value="KAG0568128.1"/>
    <property type="molecule type" value="Genomic_DNA"/>
</dbReference>
<dbReference type="InterPro" id="IPR001589">
    <property type="entry name" value="Actinin_actin-bd_CS"/>
</dbReference>
<dbReference type="GO" id="GO:0051639">
    <property type="term" value="P:actin filament network formation"/>
    <property type="evidence" value="ECO:0007669"/>
    <property type="project" value="TreeGrafter"/>
</dbReference>
<comment type="caution">
    <text evidence="7">The sequence shown here is derived from an EMBL/GenBank/DDBJ whole genome shotgun (WGS) entry which is preliminary data.</text>
</comment>
<proteinExistence type="predicted"/>
<evidence type="ECO:0000259" key="6">
    <source>
        <dbReference type="PROSITE" id="PS50021"/>
    </source>
</evidence>
<keyword evidence="3" id="KW-0677">Repeat</keyword>
<evidence type="ECO:0000256" key="4">
    <source>
        <dbReference type="ARBA" id="ARBA00022837"/>
    </source>
</evidence>
<keyword evidence="2" id="KW-0479">Metal-binding</keyword>
<dbReference type="FunFam" id="1.10.418.10:FF:000010">
    <property type="entry name" value="Plastin-3 isoform 1"/>
    <property type="match status" value="1"/>
</dbReference>
<evidence type="ECO:0000256" key="5">
    <source>
        <dbReference type="ARBA" id="ARBA00023203"/>
    </source>
</evidence>
<dbReference type="GO" id="GO:0005884">
    <property type="term" value="C:actin filament"/>
    <property type="evidence" value="ECO:0007669"/>
    <property type="project" value="TreeGrafter"/>
</dbReference>
<dbReference type="GO" id="GO:0046872">
    <property type="term" value="F:metal ion binding"/>
    <property type="evidence" value="ECO:0007669"/>
    <property type="project" value="UniProtKB-KW"/>
</dbReference>
<dbReference type="InterPro" id="IPR011992">
    <property type="entry name" value="EF-hand-dom_pair"/>
</dbReference>
<dbReference type="OrthoDB" id="431378at2759"/>
<reference evidence="7" key="1">
    <citation type="submission" date="2020-06" db="EMBL/GenBank/DDBJ databases">
        <title>WGS assembly of Ceratodon purpureus strain R40.</title>
        <authorList>
            <person name="Carey S.B."/>
            <person name="Jenkins J."/>
            <person name="Shu S."/>
            <person name="Lovell J.T."/>
            <person name="Sreedasyam A."/>
            <person name="Maumus F."/>
            <person name="Tiley G.P."/>
            <person name="Fernandez-Pozo N."/>
            <person name="Barry K."/>
            <person name="Chen C."/>
            <person name="Wang M."/>
            <person name="Lipzen A."/>
            <person name="Daum C."/>
            <person name="Saski C.A."/>
            <person name="Payton A.C."/>
            <person name="Mcbreen J.C."/>
            <person name="Conrad R.E."/>
            <person name="Kollar L.M."/>
            <person name="Olsson S."/>
            <person name="Huttunen S."/>
            <person name="Landis J.B."/>
            <person name="Wickett N.J."/>
            <person name="Johnson M.G."/>
            <person name="Rensing S.A."/>
            <person name="Grimwood J."/>
            <person name="Schmutz J."/>
            <person name="Mcdaniel S.F."/>
        </authorList>
    </citation>
    <scope>NUCLEOTIDE SEQUENCE</scope>
    <source>
        <strain evidence="7">R40</strain>
    </source>
</reference>
<dbReference type="FunFam" id="1.10.418.10:FF:000042">
    <property type="entry name" value="Fimbrin, putative"/>
    <property type="match status" value="1"/>
</dbReference>
<dbReference type="PROSITE" id="PS00020">
    <property type="entry name" value="ACTININ_2"/>
    <property type="match status" value="1"/>
</dbReference>
<dbReference type="SUPFAM" id="SSF47473">
    <property type="entry name" value="EF-hand"/>
    <property type="match status" value="1"/>
</dbReference>
<dbReference type="PANTHER" id="PTHR19961">
    <property type="entry name" value="FIMBRIN/PLASTIN"/>
    <property type="match status" value="1"/>
</dbReference>
<evidence type="ECO:0000313" key="8">
    <source>
        <dbReference type="Proteomes" id="UP000822688"/>
    </source>
</evidence>
<accession>A0A8T0HCH4</accession>
<keyword evidence="4" id="KW-0106">Calcium</keyword>
<dbReference type="FunFam" id="1.10.418.10:FF:000031">
    <property type="entry name" value="Fimbrin-2 like"/>
    <property type="match status" value="1"/>
</dbReference>
<dbReference type="SUPFAM" id="SSF47576">
    <property type="entry name" value="Calponin-homology domain, CH-domain"/>
    <property type="match status" value="1"/>
</dbReference>
<dbReference type="SMART" id="SM00033">
    <property type="entry name" value="CH"/>
    <property type="match status" value="4"/>
</dbReference>
<feature type="domain" description="Calponin-homology (CH)" evidence="6">
    <location>
        <begin position="406"/>
        <end position="512"/>
    </location>
</feature>
<dbReference type="GO" id="GO:0051015">
    <property type="term" value="F:actin filament binding"/>
    <property type="evidence" value="ECO:0007669"/>
    <property type="project" value="InterPro"/>
</dbReference>
<dbReference type="CDD" id="cd21293">
    <property type="entry name" value="CH_AtFIM_like_rpt1"/>
    <property type="match status" value="1"/>
</dbReference>
<dbReference type="InterPro" id="IPR001715">
    <property type="entry name" value="CH_dom"/>
</dbReference>
<dbReference type="CDD" id="cd21299">
    <property type="entry name" value="CH_AtFIM_like_rpt3"/>
    <property type="match status" value="1"/>
</dbReference>
<evidence type="ECO:0000313" key="7">
    <source>
        <dbReference type="EMBL" id="KAG0568128.1"/>
    </source>
</evidence>
<dbReference type="GO" id="GO:0051017">
    <property type="term" value="P:actin filament bundle assembly"/>
    <property type="evidence" value="ECO:0007669"/>
    <property type="project" value="InterPro"/>
</dbReference>
<dbReference type="InterPro" id="IPR036872">
    <property type="entry name" value="CH_dom_sf"/>
</dbReference>
<comment type="subunit">
    <text evidence="1">Interacts with F-actin.</text>
</comment>
<dbReference type="Proteomes" id="UP000822688">
    <property type="component" value="Chromosome 7"/>
</dbReference>
<evidence type="ECO:0000256" key="1">
    <source>
        <dbReference type="ARBA" id="ARBA00011385"/>
    </source>
</evidence>
<evidence type="ECO:0000256" key="3">
    <source>
        <dbReference type="ARBA" id="ARBA00022737"/>
    </source>
</evidence>
<protein>
    <recommendedName>
        <fullName evidence="6">Calponin-homology (CH) domain-containing protein</fullName>
    </recommendedName>
</protein>
<sequence>MLTMANAAHAHALAQVQVQVHDAALRKAFTQSELRYLNIQFDLINSTKTGVVTVSELEAGMKNLKTHQSVTLKEVQDIINKHDSKKQGGLEFEDFLRMQMELRKVGRGFRQSPAKGDSSFLTSTATTLVHTISDSEKKAYVDHINMYLEKDPVLQRVLPIDASTNQLFEIIKDGILLCKLINVAVAGTIDERAINMKEKLNPWERIENHTLCLNSAKAIGCSVVNIGTQDLGDGRPHLVLGLISQIVKIQLLATVNLKHTPELAELLDETEEFEELWSMPAEKILLRWMNFHLRKAGHMKTVSNFSSDVKDATAYALLLHQLAPESCSLDPLHIEDHFERAKAVLAQAERINCRKYITAKDLVEGSANLNLAFVAHLFHTKNGLTQDPSKYDYAELLEDDEYKEASREERMYRAWINSQGTDTFVTSLFEDVRDGWVLLEALDKISPGSVSWKSTTKPPVKSPFKRVENCNQVVDVGRRLKFSLVNIAGTDIVQGNKKLILAFLWQLMRSSMLQLLKELKLHGREVSDADIIHWANLKVRNVGKTSRMENFKDKSLASGLFFLDLLGAVEPRVVNWTLVTRGMTDEDKRVNATYIISVARKLGCSVFLLWDDIVEVRPKMILTLTASIMLWSLANKSSKVDSSSSLGKWTAAVSKIDITNKLGNSLRTSV</sequence>
<feature type="domain" description="Calponin-homology (CH)" evidence="6">
    <location>
        <begin position="134"/>
        <end position="251"/>
    </location>
</feature>
<keyword evidence="8" id="KW-1185">Reference proteome</keyword>
<dbReference type="AlphaFoldDB" id="A0A8T0HCH4"/>
<gene>
    <name evidence="7" type="ORF">KC19_7G188400</name>
</gene>
<dbReference type="Gene3D" id="1.10.238.10">
    <property type="entry name" value="EF-hand"/>
    <property type="match status" value="1"/>
</dbReference>
<name>A0A8T0HCH4_CERPU</name>
<dbReference type="PANTHER" id="PTHR19961:SF18">
    <property type="entry name" value="FI19014P1"/>
    <property type="match status" value="1"/>
</dbReference>
<feature type="domain" description="Calponin-homology (CH)" evidence="6">
    <location>
        <begin position="279"/>
        <end position="382"/>
    </location>
</feature>
<keyword evidence="5" id="KW-0009">Actin-binding</keyword>
<feature type="domain" description="Calponin-homology (CH)" evidence="6">
    <location>
        <begin position="525"/>
        <end position="633"/>
    </location>
</feature>
<dbReference type="GO" id="GO:0005737">
    <property type="term" value="C:cytoplasm"/>
    <property type="evidence" value="ECO:0007669"/>
    <property type="project" value="TreeGrafter"/>
</dbReference>
<dbReference type="InterPro" id="IPR039959">
    <property type="entry name" value="Fimbrin/Plastin"/>
</dbReference>
<dbReference type="GO" id="GO:0032432">
    <property type="term" value="C:actin filament bundle"/>
    <property type="evidence" value="ECO:0007669"/>
    <property type="project" value="TreeGrafter"/>
</dbReference>
<dbReference type="Pfam" id="PF00307">
    <property type="entry name" value="CH"/>
    <property type="match status" value="4"/>
</dbReference>
<dbReference type="PROSITE" id="PS50021">
    <property type="entry name" value="CH"/>
    <property type="match status" value="4"/>
</dbReference>
<organism evidence="7 8">
    <name type="scientific">Ceratodon purpureus</name>
    <name type="common">Fire moss</name>
    <name type="synonym">Dicranum purpureum</name>
    <dbReference type="NCBI Taxonomy" id="3225"/>
    <lineage>
        <taxon>Eukaryota</taxon>
        <taxon>Viridiplantae</taxon>
        <taxon>Streptophyta</taxon>
        <taxon>Embryophyta</taxon>
        <taxon>Bryophyta</taxon>
        <taxon>Bryophytina</taxon>
        <taxon>Bryopsida</taxon>
        <taxon>Dicranidae</taxon>
        <taxon>Pseudoditrichales</taxon>
        <taxon>Ditrichaceae</taxon>
        <taxon>Ceratodon</taxon>
    </lineage>
</organism>
<dbReference type="Gene3D" id="1.10.418.10">
    <property type="entry name" value="Calponin-like domain"/>
    <property type="match status" value="4"/>
</dbReference>